<name>A0A6I8M6Z1_9PSEU</name>
<accession>A0A6I8M6Z1</accession>
<dbReference type="RefSeq" id="WP_155548505.1">
    <property type="nucleotide sequence ID" value="NZ_CABVGP010000003.1"/>
</dbReference>
<organism evidence="1 2">
    <name type="scientific">Amycolatopsis camponoti</name>
    <dbReference type="NCBI Taxonomy" id="2606593"/>
    <lineage>
        <taxon>Bacteria</taxon>
        <taxon>Bacillati</taxon>
        <taxon>Actinomycetota</taxon>
        <taxon>Actinomycetes</taxon>
        <taxon>Pseudonocardiales</taxon>
        <taxon>Pseudonocardiaceae</taxon>
        <taxon>Amycolatopsis</taxon>
    </lineage>
</organism>
<keyword evidence="2" id="KW-1185">Reference proteome</keyword>
<dbReference type="EMBL" id="CABVGP010000003">
    <property type="protein sequence ID" value="VVJ23741.1"/>
    <property type="molecule type" value="Genomic_DNA"/>
</dbReference>
<proteinExistence type="predicted"/>
<sequence>MADSYAVHQGKEYEASGRPPGRMALYDGDVLVAEVPIGELDEWYTVRTWGTFLEHEFEVADERDGRYSLFMTAGDGKWAERVWAEPERHPEVQFQRMDRMTFAAVAPKHMVSNLREERVDNLGPWRKEQEERESRES</sequence>
<protein>
    <submittedName>
        <fullName evidence="1">Uncharacterized protein</fullName>
    </submittedName>
</protein>
<dbReference type="Proteomes" id="UP000399805">
    <property type="component" value="Unassembled WGS sequence"/>
</dbReference>
<gene>
    <name evidence="1" type="ORF">AA23TX_08628</name>
</gene>
<evidence type="ECO:0000313" key="2">
    <source>
        <dbReference type="Proteomes" id="UP000399805"/>
    </source>
</evidence>
<dbReference type="AlphaFoldDB" id="A0A6I8M6Z1"/>
<evidence type="ECO:0000313" key="1">
    <source>
        <dbReference type="EMBL" id="VVJ23741.1"/>
    </source>
</evidence>
<reference evidence="1 2" key="1">
    <citation type="submission" date="2019-09" db="EMBL/GenBank/DDBJ databases">
        <authorList>
            <person name="Leyn A S."/>
        </authorList>
    </citation>
    <scope>NUCLEOTIDE SEQUENCE [LARGE SCALE GENOMIC DNA]</scope>
    <source>
        <strain evidence="1">AA231_1</strain>
    </source>
</reference>